<proteinExistence type="predicted"/>
<protein>
    <submittedName>
        <fullName evidence="2">Uncharacterized protein</fullName>
    </submittedName>
</protein>
<reference evidence="3" key="1">
    <citation type="submission" date="2016-04" db="EMBL/GenBank/DDBJ databases">
        <authorList>
            <person name="Lyu Z."/>
            <person name="Lyu W."/>
        </authorList>
    </citation>
    <scope>NUCLEOTIDE SEQUENCE [LARGE SCALE GENOMIC DNA]</scope>
    <source>
        <strain evidence="3">C44</strain>
    </source>
</reference>
<feature type="region of interest" description="Disordered" evidence="1">
    <location>
        <begin position="91"/>
        <end position="119"/>
    </location>
</feature>
<gene>
    <name evidence="2" type="ORF">A6K24_16625</name>
</gene>
<dbReference type="Proteomes" id="UP000078534">
    <property type="component" value="Unassembled WGS sequence"/>
</dbReference>
<evidence type="ECO:0000313" key="2">
    <source>
        <dbReference type="EMBL" id="OAS88330.1"/>
    </source>
</evidence>
<sequence length="119" mass="13806">MRLSTVQEFYNFFKTIKNKFAIFYLGIVFDHIRYLKSIQLKGDEIMDRRNLHSEVTPHPDGEKESIINDPLSTAGSQIGIKLDADPEFTQEKNPFDHQFKPNPTMAPFEKLMSGKKVEE</sequence>
<dbReference type="AlphaFoldDB" id="A0A179T4K2"/>
<dbReference type="EMBL" id="LWSG01000004">
    <property type="protein sequence ID" value="OAS88330.1"/>
    <property type="molecule type" value="Genomic_DNA"/>
</dbReference>
<keyword evidence="3" id="KW-1185">Reference proteome</keyword>
<evidence type="ECO:0000313" key="3">
    <source>
        <dbReference type="Proteomes" id="UP000078534"/>
    </source>
</evidence>
<evidence type="ECO:0000256" key="1">
    <source>
        <dbReference type="SAM" id="MobiDB-lite"/>
    </source>
</evidence>
<organism evidence="2 3">
    <name type="scientific">Metabacillus litoralis</name>
    <dbReference type="NCBI Taxonomy" id="152268"/>
    <lineage>
        <taxon>Bacteria</taxon>
        <taxon>Bacillati</taxon>
        <taxon>Bacillota</taxon>
        <taxon>Bacilli</taxon>
        <taxon>Bacillales</taxon>
        <taxon>Bacillaceae</taxon>
        <taxon>Metabacillus</taxon>
    </lineage>
</organism>
<comment type="caution">
    <text evidence="2">The sequence shown here is derived from an EMBL/GenBank/DDBJ whole genome shotgun (WGS) entry which is preliminary data.</text>
</comment>
<accession>A0A179T4K2</accession>
<name>A0A179T4K2_9BACI</name>